<dbReference type="RefSeq" id="WP_130288910.1">
    <property type="nucleotide sequence ID" value="NZ_SHKL01000001.1"/>
</dbReference>
<organism evidence="3 4">
    <name type="scientific">Pseudonocardia sediminis</name>
    <dbReference type="NCBI Taxonomy" id="1397368"/>
    <lineage>
        <taxon>Bacteria</taxon>
        <taxon>Bacillati</taxon>
        <taxon>Actinomycetota</taxon>
        <taxon>Actinomycetes</taxon>
        <taxon>Pseudonocardiales</taxon>
        <taxon>Pseudonocardiaceae</taxon>
        <taxon>Pseudonocardia</taxon>
    </lineage>
</organism>
<protein>
    <submittedName>
        <fullName evidence="3">Homoserine O-acetyltransferase</fullName>
    </submittedName>
</protein>
<keyword evidence="3" id="KW-0808">Transferase</keyword>
<dbReference type="Proteomes" id="UP000291591">
    <property type="component" value="Unassembled WGS sequence"/>
</dbReference>
<feature type="domain" description="AB hydrolase-1" evidence="2">
    <location>
        <begin position="49"/>
        <end position="323"/>
    </location>
</feature>
<dbReference type="OrthoDB" id="9800754at2"/>
<dbReference type="AlphaFoldDB" id="A0A4Q7UU09"/>
<keyword evidence="4" id="KW-1185">Reference proteome</keyword>
<dbReference type="NCBIfam" id="NF005757">
    <property type="entry name" value="PRK07581.1"/>
    <property type="match status" value="1"/>
</dbReference>
<evidence type="ECO:0000259" key="2">
    <source>
        <dbReference type="Pfam" id="PF00561"/>
    </source>
</evidence>
<dbReference type="InterPro" id="IPR000073">
    <property type="entry name" value="AB_hydrolase_1"/>
</dbReference>
<dbReference type="InterPro" id="IPR029058">
    <property type="entry name" value="AB_hydrolase_fold"/>
</dbReference>
<feature type="active site" evidence="1">
    <location>
        <position position="321"/>
    </location>
</feature>
<dbReference type="PANTHER" id="PTHR32268:SF15">
    <property type="entry name" value="HOMOSERINE ACETYLTRANSFERASE FAMILY PROTEIN (AFU_ORTHOLOGUE AFUA_1G15350)"/>
    <property type="match status" value="1"/>
</dbReference>
<proteinExistence type="predicted"/>
<dbReference type="GO" id="GO:0016747">
    <property type="term" value="F:acyltransferase activity, transferring groups other than amino-acyl groups"/>
    <property type="evidence" value="ECO:0007669"/>
    <property type="project" value="InterPro"/>
</dbReference>
<dbReference type="InterPro" id="IPR008220">
    <property type="entry name" value="HAT_MetX-like"/>
</dbReference>
<feature type="active site" evidence="1">
    <location>
        <position position="292"/>
    </location>
</feature>
<feature type="active site" description="Nucleophile" evidence="1">
    <location>
        <position position="138"/>
    </location>
</feature>
<reference evidence="3 4" key="1">
    <citation type="submission" date="2019-02" db="EMBL/GenBank/DDBJ databases">
        <title>Sequencing the genomes of 1000 actinobacteria strains.</title>
        <authorList>
            <person name="Klenk H.-P."/>
        </authorList>
    </citation>
    <scope>NUCLEOTIDE SEQUENCE [LARGE SCALE GENOMIC DNA]</scope>
    <source>
        <strain evidence="3 4">DSM 45779</strain>
    </source>
</reference>
<dbReference type="Pfam" id="PF00561">
    <property type="entry name" value="Abhydrolase_1"/>
    <property type="match status" value="1"/>
</dbReference>
<evidence type="ECO:0000256" key="1">
    <source>
        <dbReference type="PIRSR" id="PIRSR000443-1"/>
    </source>
</evidence>
<name>A0A4Q7UU09_PSEST</name>
<accession>A0A4Q7UU09</accession>
<dbReference type="EMBL" id="SHKL01000001">
    <property type="protein sequence ID" value="RZT84291.1"/>
    <property type="molecule type" value="Genomic_DNA"/>
</dbReference>
<evidence type="ECO:0000313" key="4">
    <source>
        <dbReference type="Proteomes" id="UP000291591"/>
    </source>
</evidence>
<comment type="caution">
    <text evidence="3">The sequence shown here is derived from an EMBL/GenBank/DDBJ whole genome shotgun (WGS) entry which is preliminary data.</text>
</comment>
<dbReference type="PANTHER" id="PTHR32268">
    <property type="entry name" value="HOMOSERINE O-ACETYLTRANSFERASE"/>
    <property type="match status" value="1"/>
</dbReference>
<sequence length="345" mass="38045">MNAYYTDEVHGKHEYYDLGGFPLRSGYTLPEAGIAYKTHGTLNAAKDNAVLFPHMYSGTSASMEIFIGEGRPLDPSKYFIILPGQFGGGFSSSPSNTPAPYDRGQFPPLAIADDVIAQHRLVTEHFGISTLHAVLGWSMGAQQTYEWAVRFPEMVPRGAVFAGNGRTPVHNQVFIDLHTELLTSDPEFKDGFYSDSADLRLALKRHAVAFSLMGFSAAFYRDELWRSLGFVSSNDFRQGFLRGYFAPMDPNNLLAQASKWRAGDISDHTGGDVAAALGRITAQFFVASFSEDLFFPPEDHDADCAHIPNGHRRPIETPMGHFGMFCLREEDQAAVDAVIAEMLDA</sequence>
<dbReference type="SUPFAM" id="SSF53474">
    <property type="entry name" value="alpha/beta-Hydrolases"/>
    <property type="match status" value="1"/>
</dbReference>
<dbReference type="Gene3D" id="3.40.50.1820">
    <property type="entry name" value="alpha/beta hydrolase"/>
    <property type="match status" value="1"/>
</dbReference>
<gene>
    <name evidence="3" type="ORF">EV383_1129</name>
</gene>
<dbReference type="PIRSF" id="PIRSF000443">
    <property type="entry name" value="Homoser_Ac_trans"/>
    <property type="match status" value="1"/>
</dbReference>
<evidence type="ECO:0000313" key="3">
    <source>
        <dbReference type="EMBL" id="RZT84291.1"/>
    </source>
</evidence>